<comment type="subcellular location">
    <subcellularLocation>
        <location evidence="1">Nucleus</location>
    </subcellularLocation>
</comment>
<feature type="compositionally biased region" description="Basic and acidic residues" evidence="8">
    <location>
        <begin position="230"/>
        <end position="246"/>
    </location>
</feature>
<dbReference type="OrthoDB" id="2289918at2759"/>
<evidence type="ECO:0000313" key="10">
    <source>
        <dbReference type="EMBL" id="CAG8088480.1"/>
    </source>
</evidence>
<keyword evidence="4" id="KW-0862">Zinc</keyword>
<dbReference type="GO" id="GO:0008270">
    <property type="term" value="F:zinc ion binding"/>
    <property type="evidence" value="ECO:0007669"/>
    <property type="project" value="UniProtKB-KW"/>
</dbReference>
<dbReference type="AlphaFoldDB" id="A0A9W4MUB2"/>
<organism evidence="10 11">
    <name type="scientific">Penicillium olsonii</name>
    <dbReference type="NCBI Taxonomy" id="99116"/>
    <lineage>
        <taxon>Eukaryota</taxon>
        <taxon>Fungi</taxon>
        <taxon>Dikarya</taxon>
        <taxon>Ascomycota</taxon>
        <taxon>Pezizomycotina</taxon>
        <taxon>Eurotiomycetes</taxon>
        <taxon>Eurotiomycetidae</taxon>
        <taxon>Eurotiales</taxon>
        <taxon>Aspergillaceae</taxon>
        <taxon>Penicillium</taxon>
    </lineage>
</organism>
<dbReference type="GO" id="GO:0005634">
    <property type="term" value="C:nucleus"/>
    <property type="evidence" value="ECO:0007669"/>
    <property type="project" value="UniProtKB-SubCell"/>
</dbReference>
<reference evidence="10" key="1">
    <citation type="submission" date="2021-07" db="EMBL/GenBank/DDBJ databases">
        <authorList>
            <person name="Branca A.L. A."/>
        </authorList>
    </citation>
    <scope>NUCLEOTIDE SEQUENCE</scope>
</reference>
<dbReference type="InterPro" id="IPR044867">
    <property type="entry name" value="DEUBAD_dom"/>
</dbReference>
<evidence type="ECO:0000256" key="1">
    <source>
        <dbReference type="ARBA" id="ARBA00004123"/>
    </source>
</evidence>
<dbReference type="PROSITE" id="PS51916">
    <property type="entry name" value="DEUBAD"/>
    <property type="match status" value="1"/>
</dbReference>
<keyword evidence="2" id="KW-0479">Metal-binding</keyword>
<evidence type="ECO:0000256" key="8">
    <source>
        <dbReference type="SAM" id="MobiDB-lite"/>
    </source>
</evidence>
<feature type="region of interest" description="Disordered" evidence="8">
    <location>
        <begin position="263"/>
        <end position="356"/>
    </location>
</feature>
<gene>
    <name evidence="10" type="ORF">POLS_LOCUS4317</name>
</gene>
<proteinExistence type="predicted"/>
<name>A0A9W4MUB2_PENOL</name>
<evidence type="ECO:0000256" key="6">
    <source>
        <dbReference type="ARBA" id="ARBA00023163"/>
    </source>
</evidence>
<comment type="caution">
    <text evidence="10">The sequence shown here is derived from an EMBL/GenBank/DDBJ whole genome shotgun (WGS) entry which is preliminary data.</text>
</comment>
<keyword evidence="11" id="KW-1185">Reference proteome</keyword>
<keyword evidence="5" id="KW-0805">Transcription regulation</keyword>
<dbReference type="InterPro" id="IPR028020">
    <property type="entry name" value="ASX_DEUBAD_dom"/>
</dbReference>
<feature type="compositionally biased region" description="Polar residues" evidence="8">
    <location>
        <begin position="269"/>
        <end position="291"/>
    </location>
</feature>
<evidence type="ECO:0000256" key="5">
    <source>
        <dbReference type="ARBA" id="ARBA00023015"/>
    </source>
</evidence>
<keyword evidence="3" id="KW-0863">Zinc-finger</keyword>
<evidence type="ECO:0000256" key="2">
    <source>
        <dbReference type="ARBA" id="ARBA00022723"/>
    </source>
</evidence>
<sequence>MSEPNPEASSRAKTPRKTGSSARGKWSEERLLTSDKSALIGMDLVKLLSHPRAWNCLEESEKREILALLPPDVHPEAQILSDEPGTNIPPIPDSFVRYSNNWRDGVRQFQLDLENGRYDPKWLRQAQEARERRSEGAFDSFKEREYELFWGQKQKVHCKAPAGESARVKLGTLITEGVVQLGDVWRFYFVFGRGSGRIVIDKEARIDAINGVKLTFAIPPGERVLLRSKFHGDSKKSTPKKEEDIKVGVQTEPDAIIVSANHAPASVENAGSNETILPSNIEESPTRSSTDPHPVPTASLDEQEPENAPDFSVVIVSPAKGRNPKRTISLPETQSPMKRKRGRPLQNIHDPDNVPTSEIEKNLAIPNENQPESVSVVTPRPVLAEEIEHNTTVDAVFFQPYCASQDDSSPLSSPLSTPPASQEIEYEFTNAPINHATVDMSLDNDKTSIPEASVQVPTNSDNNLIMSTDEVIKFEKSTAIDLTNAPLKIEQDVPITAAAAEGQINEAPTSSQLTTDFATNEADEVIVPDVATPHSLIRKILEIDGRKPNGRTANAWKELRCYRNNQDMGSLFDVRETWFLQNEHD</sequence>
<accession>A0A9W4MUB2</accession>
<dbReference type="Proteomes" id="UP001153618">
    <property type="component" value="Unassembled WGS sequence"/>
</dbReference>
<evidence type="ECO:0000256" key="7">
    <source>
        <dbReference type="ARBA" id="ARBA00023242"/>
    </source>
</evidence>
<keyword evidence="6" id="KW-0804">Transcription</keyword>
<dbReference type="EMBL" id="CAJVOS010000021">
    <property type="protein sequence ID" value="CAG8088480.1"/>
    <property type="molecule type" value="Genomic_DNA"/>
</dbReference>
<feature type="domain" description="DEUBAD" evidence="9">
    <location>
        <begin position="35"/>
        <end position="155"/>
    </location>
</feature>
<evidence type="ECO:0000259" key="9">
    <source>
        <dbReference type="PROSITE" id="PS51916"/>
    </source>
</evidence>
<feature type="compositionally biased region" description="Polar residues" evidence="8">
    <location>
        <begin position="7"/>
        <end position="21"/>
    </location>
</feature>
<protein>
    <recommendedName>
        <fullName evidence="9">DEUBAD domain-containing protein</fullName>
    </recommendedName>
</protein>
<feature type="region of interest" description="Disordered" evidence="8">
    <location>
        <begin position="1"/>
        <end position="28"/>
    </location>
</feature>
<evidence type="ECO:0000313" key="11">
    <source>
        <dbReference type="Proteomes" id="UP001153618"/>
    </source>
</evidence>
<evidence type="ECO:0000256" key="3">
    <source>
        <dbReference type="ARBA" id="ARBA00022771"/>
    </source>
</evidence>
<dbReference type="Pfam" id="PF13919">
    <property type="entry name" value="ASXH"/>
    <property type="match status" value="1"/>
</dbReference>
<keyword evidence="7" id="KW-0539">Nucleus</keyword>
<feature type="region of interest" description="Disordered" evidence="8">
    <location>
        <begin position="229"/>
        <end position="249"/>
    </location>
</feature>
<evidence type="ECO:0000256" key="4">
    <source>
        <dbReference type="ARBA" id="ARBA00022833"/>
    </source>
</evidence>